<reference evidence="2 3" key="1">
    <citation type="submission" date="2011-10" db="EMBL/GenBank/DDBJ databases">
        <title>The Noncontiguous Finished genome of Thermanaerovibrio velox DSM 12556.</title>
        <authorList>
            <consortium name="US DOE Joint Genome Institute (JGI-PGF)"/>
            <person name="Lucas S."/>
            <person name="Copeland A."/>
            <person name="Lapidus A."/>
            <person name="Glavina del Rio T."/>
            <person name="Dalin E."/>
            <person name="Tice H."/>
            <person name="Bruce D."/>
            <person name="Goodwin L."/>
            <person name="Pitluck S."/>
            <person name="Peters L."/>
            <person name="Mikhailova N."/>
            <person name="Teshima H."/>
            <person name="Kyrpides N."/>
            <person name="Mavromatis K."/>
            <person name="Ivanova N."/>
            <person name="Markowitz V."/>
            <person name="Cheng J.-F."/>
            <person name="Hugenholtz P."/>
            <person name="Woyke T."/>
            <person name="Wu D."/>
            <person name="Spring S."/>
            <person name="Brambilla E.-M."/>
            <person name="Klenk H.-P."/>
            <person name="Eisen J.A."/>
        </authorList>
    </citation>
    <scope>NUCLEOTIDE SEQUENCE [LARGE SCALE GENOMIC DNA]</scope>
    <source>
        <strain evidence="2 3">DSM 12556</strain>
    </source>
</reference>
<dbReference type="InterPro" id="IPR024370">
    <property type="entry name" value="PBP_domain"/>
</dbReference>
<evidence type="ECO:0000313" key="3">
    <source>
        <dbReference type="Proteomes" id="UP000005730"/>
    </source>
</evidence>
<evidence type="ECO:0000313" key="2">
    <source>
        <dbReference type="EMBL" id="EHM10755.1"/>
    </source>
</evidence>
<dbReference type="RefSeq" id="WP_006584250.1">
    <property type="nucleotide sequence ID" value="NZ_CM001377.1"/>
</dbReference>
<evidence type="ECO:0000259" key="1">
    <source>
        <dbReference type="Pfam" id="PF12849"/>
    </source>
</evidence>
<dbReference type="eggNOG" id="COG2998">
    <property type="taxonomic scope" value="Bacteria"/>
</dbReference>
<dbReference type="STRING" id="926567.TheveDRAFT_1637"/>
<dbReference type="InterPro" id="IPR052738">
    <property type="entry name" value="ABC-Tungstate_binding"/>
</dbReference>
<keyword evidence="3" id="KW-1185">Reference proteome</keyword>
<dbReference type="Proteomes" id="UP000005730">
    <property type="component" value="Chromosome"/>
</dbReference>
<dbReference type="Pfam" id="PF12849">
    <property type="entry name" value="PBP_like_2"/>
    <property type="match status" value="1"/>
</dbReference>
<sequence>MVSVGFRRVLRSLAGFLLCIALCLPAAGEERVLRMATTTSTEATGLLDYLSAELRKDTGIELQWVAVGTGKALEYGRRGDVDVVWVHDPKMEEDFVAQGFGVNRRRTMYNDFVLVGPAADPAGIRSATSILDAVGRIASKGSVFVSRGDRSGTHMAELRLWQGAGVLVGKSSPWYVESGQGMMETLLMAKEKGGYTLTDRATFTKFNSQNPEALKVLYQGDERLRNQYSLIEVNPKKHPSVRHHLAVRFIQWVLSKRGQELIGSYKVSGQQLFFPNGDKW</sequence>
<dbReference type="SUPFAM" id="SSF53850">
    <property type="entry name" value="Periplasmic binding protein-like II"/>
    <property type="match status" value="1"/>
</dbReference>
<dbReference type="PANTHER" id="PTHR37945">
    <property type="entry name" value="EXTRACELLULAR TUNGSTATE BINDING PROTEIN"/>
    <property type="match status" value="1"/>
</dbReference>
<dbReference type="Gene3D" id="3.40.190.10">
    <property type="entry name" value="Periplasmic binding protein-like II"/>
    <property type="match status" value="2"/>
</dbReference>
<accession>H0UQB7</accession>
<dbReference type="OrthoDB" id="186379at2"/>
<organism evidence="2 3">
    <name type="scientific">Thermanaerovibrio velox DSM 12556</name>
    <dbReference type="NCBI Taxonomy" id="926567"/>
    <lineage>
        <taxon>Bacteria</taxon>
        <taxon>Thermotogati</taxon>
        <taxon>Synergistota</taxon>
        <taxon>Synergistia</taxon>
        <taxon>Synergistales</taxon>
        <taxon>Synergistaceae</taxon>
        <taxon>Thermanaerovibrio</taxon>
    </lineage>
</organism>
<feature type="domain" description="PBP" evidence="1">
    <location>
        <begin position="28"/>
        <end position="256"/>
    </location>
</feature>
<dbReference type="AlphaFoldDB" id="H0UQB7"/>
<dbReference type="PANTHER" id="PTHR37945:SF1">
    <property type="entry name" value="EXTRACELLULAR TUNGSTATE BINDING PROTEIN"/>
    <property type="match status" value="1"/>
</dbReference>
<protein>
    <submittedName>
        <fullName evidence="2">ABC-type tungstate transport system, permease component</fullName>
    </submittedName>
</protein>
<proteinExistence type="predicted"/>
<name>H0UQB7_9BACT</name>
<dbReference type="HOGENOM" id="CLU_061511_0_0_0"/>
<gene>
    <name evidence="2" type="ORF">TheveDRAFT_1637</name>
</gene>
<dbReference type="EMBL" id="CM001377">
    <property type="protein sequence ID" value="EHM10755.1"/>
    <property type="molecule type" value="Genomic_DNA"/>
</dbReference>